<comment type="caution">
    <text evidence="13">The sequence shown here is derived from an EMBL/GenBank/DDBJ whole genome shotgun (WGS) entry which is preliminary data.</text>
</comment>
<evidence type="ECO:0000256" key="7">
    <source>
        <dbReference type="ARBA" id="ARBA00022691"/>
    </source>
</evidence>
<dbReference type="InterPro" id="IPR046887">
    <property type="entry name" value="RsmE_PUA-like"/>
</dbReference>
<comment type="catalytic activity">
    <reaction evidence="9 10">
        <text>uridine(1498) in 16S rRNA + S-adenosyl-L-methionine = N(3)-methyluridine(1498) in 16S rRNA + S-adenosyl-L-homocysteine + H(+)</text>
        <dbReference type="Rhea" id="RHEA:42920"/>
        <dbReference type="Rhea" id="RHEA-COMP:10283"/>
        <dbReference type="Rhea" id="RHEA-COMP:10284"/>
        <dbReference type="ChEBI" id="CHEBI:15378"/>
        <dbReference type="ChEBI" id="CHEBI:57856"/>
        <dbReference type="ChEBI" id="CHEBI:59789"/>
        <dbReference type="ChEBI" id="CHEBI:65315"/>
        <dbReference type="ChEBI" id="CHEBI:74502"/>
        <dbReference type="EC" id="2.1.1.193"/>
    </reaction>
</comment>
<dbReference type="InterPro" id="IPR006700">
    <property type="entry name" value="RsmE"/>
</dbReference>
<protein>
    <recommendedName>
        <fullName evidence="10">Ribosomal RNA small subunit methyltransferase E</fullName>
        <ecNumber evidence="10">2.1.1.193</ecNumber>
    </recommendedName>
</protein>
<dbReference type="CDD" id="cd18084">
    <property type="entry name" value="RsmE-like"/>
    <property type="match status" value="1"/>
</dbReference>
<evidence type="ECO:0000256" key="3">
    <source>
        <dbReference type="ARBA" id="ARBA00022490"/>
    </source>
</evidence>
<evidence type="ECO:0000259" key="11">
    <source>
        <dbReference type="Pfam" id="PF04452"/>
    </source>
</evidence>
<dbReference type="NCBIfam" id="TIGR00046">
    <property type="entry name" value="RsmE family RNA methyltransferase"/>
    <property type="match status" value="1"/>
</dbReference>
<reference evidence="14" key="1">
    <citation type="journal article" date="2019" name="Int. J. Syst. Evol. Microbiol.">
        <title>The Global Catalogue of Microorganisms (GCM) 10K type strain sequencing project: providing services to taxonomists for standard genome sequencing and annotation.</title>
        <authorList>
            <consortium name="The Broad Institute Genomics Platform"/>
            <consortium name="The Broad Institute Genome Sequencing Center for Infectious Disease"/>
            <person name="Wu L."/>
            <person name="Ma J."/>
        </authorList>
    </citation>
    <scope>NUCLEOTIDE SEQUENCE [LARGE SCALE GENOMIC DNA]</scope>
    <source>
        <strain evidence="14">CGMCC 4.7393</strain>
    </source>
</reference>
<dbReference type="GO" id="GO:0008168">
    <property type="term" value="F:methyltransferase activity"/>
    <property type="evidence" value="ECO:0007669"/>
    <property type="project" value="UniProtKB-KW"/>
</dbReference>
<evidence type="ECO:0000259" key="12">
    <source>
        <dbReference type="Pfam" id="PF20260"/>
    </source>
</evidence>
<evidence type="ECO:0000313" key="14">
    <source>
        <dbReference type="Proteomes" id="UP001596405"/>
    </source>
</evidence>
<dbReference type="GO" id="GO:0032259">
    <property type="term" value="P:methylation"/>
    <property type="evidence" value="ECO:0007669"/>
    <property type="project" value="UniProtKB-KW"/>
</dbReference>
<accession>A0ABW2DTM0</accession>
<dbReference type="PANTHER" id="PTHR30027:SF3">
    <property type="entry name" value="16S RRNA (URACIL(1498)-N(3))-METHYLTRANSFERASE"/>
    <property type="match status" value="1"/>
</dbReference>
<evidence type="ECO:0000256" key="9">
    <source>
        <dbReference type="ARBA" id="ARBA00047944"/>
    </source>
</evidence>
<feature type="domain" description="Ribosomal RNA small subunit methyltransferase E PUA-like" evidence="12">
    <location>
        <begin position="18"/>
        <end position="64"/>
    </location>
</feature>
<dbReference type="SUPFAM" id="SSF75217">
    <property type="entry name" value="alpha/beta knot"/>
    <property type="match status" value="1"/>
</dbReference>
<evidence type="ECO:0000256" key="6">
    <source>
        <dbReference type="ARBA" id="ARBA00022679"/>
    </source>
</evidence>
<name>A0ABW2DTM0_9BACT</name>
<keyword evidence="7 10" id="KW-0949">S-adenosyl-L-methionine</keyword>
<dbReference type="PIRSF" id="PIRSF015601">
    <property type="entry name" value="MTase_slr0722"/>
    <property type="match status" value="1"/>
</dbReference>
<evidence type="ECO:0000256" key="4">
    <source>
        <dbReference type="ARBA" id="ARBA00022552"/>
    </source>
</evidence>
<proteinExistence type="inferred from homology"/>
<sequence>MNLFYTPNLQPNMTEYVLSEEESKHCSRVLRLGVGDKVQLIDGRGGFFEAEISDAAPKKTKLRILNYTSDQDKRSFRIHIAVAPTKNMDRMEWFVEKAVELGIDEISLLQCARSERKNINLDRLEKIAISAMKQSMKSYLPKINELTRYEDFISQRFSQNEHKFIAHLVEGQERFSLAKSITGYGTYTILIGPEGDFSPEEVEQALQAGFKPVTLGSSRLRTETAALAACHTIHVVLDV</sequence>
<evidence type="ECO:0000256" key="2">
    <source>
        <dbReference type="ARBA" id="ARBA00005528"/>
    </source>
</evidence>
<dbReference type="Gene3D" id="3.40.1280.10">
    <property type="match status" value="1"/>
</dbReference>
<comment type="subcellular location">
    <subcellularLocation>
        <location evidence="1 10">Cytoplasm</location>
    </subcellularLocation>
</comment>
<dbReference type="Pfam" id="PF04452">
    <property type="entry name" value="Methyltrans_RNA"/>
    <property type="match status" value="1"/>
</dbReference>
<dbReference type="InterPro" id="IPR015947">
    <property type="entry name" value="PUA-like_sf"/>
</dbReference>
<evidence type="ECO:0000256" key="8">
    <source>
        <dbReference type="ARBA" id="ARBA00025699"/>
    </source>
</evidence>
<evidence type="ECO:0000256" key="10">
    <source>
        <dbReference type="PIRNR" id="PIRNR015601"/>
    </source>
</evidence>
<keyword evidence="5 10" id="KW-0489">Methyltransferase</keyword>
<keyword evidence="14" id="KW-1185">Reference proteome</keyword>
<dbReference type="Gene3D" id="2.40.240.20">
    <property type="entry name" value="Hypothetical PUA domain-like, domain 1"/>
    <property type="match status" value="1"/>
</dbReference>
<dbReference type="SUPFAM" id="SSF88697">
    <property type="entry name" value="PUA domain-like"/>
    <property type="match status" value="1"/>
</dbReference>
<keyword evidence="6 10" id="KW-0808">Transferase</keyword>
<dbReference type="Proteomes" id="UP001596405">
    <property type="component" value="Unassembled WGS sequence"/>
</dbReference>
<comment type="similarity">
    <text evidence="2 10">Belongs to the RNA methyltransferase RsmE family.</text>
</comment>
<comment type="function">
    <text evidence="8 10">Specifically methylates the N3 position of the uracil ring of uridine 1498 (m3U1498) in 16S rRNA. Acts on the fully assembled 30S ribosomal subunit.</text>
</comment>
<dbReference type="RefSeq" id="WP_066621395.1">
    <property type="nucleotide sequence ID" value="NZ_JBHSYQ010000016.1"/>
</dbReference>
<dbReference type="InterPro" id="IPR046886">
    <property type="entry name" value="RsmE_MTase_dom"/>
</dbReference>
<evidence type="ECO:0000256" key="1">
    <source>
        <dbReference type="ARBA" id="ARBA00004496"/>
    </source>
</evidence>
<evidence type="ECO:0000313" key="13">
    <source>
        <dbReference type="EMBL" id="MFC6999609.1"/>
    </source>
</evidence>
<evidence type="ECO:0000256" key="5">
    <source>
        <dbReference type="ARBA" id="ARBA00022603"/>
    </source>
</evidence>
<dbReference type="InterPro" id="IPR029026">
    <property type="entry name" value="tRNA_m1G_MTases_N"/>
</dbReference>
<dbReference type="PANTHER" id="PTHR30027">
    <property type="entry name" value="RIBOSOMAL RNA SMALL SUBUNIT METHYLTRANSFERASE E"/>
    <property type="match status" value="1"/>
</dbReference>
<dbReference type="InterPro" id="IPR029028">
    <property type="entry name" value="Alpha/beta_knot_MTases"/>
</dbReference>
<dbReference type="EMBL" id="JBHSYQ010000016">
    <property type="protein sequence ID" value="MFC6999609.1"/>
    <property type="molecule type" value="Genomic_DNA"/>
</dbReference>
<organism evidence="13 14">
    <name type="scientific">Rufibacter roseus</name>
    <dbReference type="NCBI Taxonomy" id="1567108"/>
    <lineage>
        <taxon>Bacteria</taxon>
        <taxon>Pseudomonadati</taxon>
        <taxon>Bacteroidota</taxon>
        <taxon>Cytophagia</taxon>
        <taxon>Cytophagales</taxon>
        <taxon>Hymenobacteraceae</taxon>
        <taxon>Rufibacter</taxon>
    </lineage>
</organism>
<dbReference type="EC" id="2.1.1.193" evidence="10"/>
<dbReference type="Pfam" id="PF20260">
    <property type="entry name" value="PUA_4"/>
    <property type="match status" value="1"/>
</dbReference>
<keyword evidence="4 10" id="KW-0698">rRNA processing</keyword>
<dbReference type="NCBIfam" id="NF008702">
    <property type="entry name" value="PRK11713.6-1"/>
    <property type="match status" value="1"/>
</dbReference>
<feature type="domain" description="Ribosomal RNA small subunit methyltransferase E methyltransferase" evidence="11">
    <location>
        <begin position="75"/>
        <end position="233"/>
    </location>
</feature>
<gene>
    <name evidence="13" type="ORF">ACFQHR_18385</name>
</gene>
<keyword evidence="3 10" id="KW-0963">Cytoplasm</keyword>